<dbReference type="PANTHER" id="PTHR37909">
    <property type="entry name" value="S-ADENOSYL-L-METHIONINE-DEPENDENT METHYLTRANSFERASES SUPERFAMILY PROTEIN"/>
    <property type="match status" value="1"/>
</dbReference>
<dbReference type="Gene3D" id="3.40.50.150">
    <property type="entry name" value="Vaccinia Virus protein VP39"/>
    <property type="match status" value="1"/>
</dbReference>
<proteinExistence type="predicted"/>
<comment type="caution">
    <text evidence="1">The sequence shown here is derived from an EMBL/GenBank/DDBJ whole genome shotgun (WGS) entry which is preliminary data.</text>
</comment>
<keyword evidence="1" id="KW-0808">Transferase</keyword>
<dbReference type="Pfam" id="PF13578">
    <property type="entry name" value="Methyltransf_24"/>
    <property type="match status" value="1"/>
</dbReference>
<dbReference type="SUPFAM" id="SSF53335">
    <property type="entry name" value="S-adenosyl-L-methionine-dependent methyltransferases"/>
    <property type="match status" value="1"/>
</dbReference>
<dbReference type="Proteomes" id="UP000010310">
    <property type="component" value="Unassembled WGS sequence"/>
</dbReference>
<name>K6FBL3_9GAMM</name>
<dbReference type="GO" id="GO:0008168">
    <property type="term" value="F:methyltransferase activity"/>
    <property type="evidence" value="ECO:0007669"/>
    <property type="project" value="UniProtKB-KW"/>
</dbReference>
<sequence>MIVAKFKSLFWHFYERFFLGIVGPKGGSIRPIILELKEKFSKRAITVLEVGARFGESSKIVLSNFRVEKYIIVDPYEMYDDYIGDGFDRILLDTGGDKVYNQTRKELLKMNENVVFYRSFSDDLEVLASIPEESLDLIFIDGNHTYDYVLSDLRNYWPKLKPGGVLCGDDFHMRHSSNDKLKNLDGDFNSKMVYEAVCDFCLENHLSYKEYGSHRGYAKTFGIFK</sequence>
<dbReference type="PANTHER" id="PTHR37909:SF1">
    <property type="entry name" value="S-ADENOSYL-L-METHIONINE-DEPENDENT METHYLTRANSFERASES SUPERFAMILY PROTEIN"/>
    <property type="match status" value="1"/>
</dbReference>
<evidence type="ECO:0000313" key="2">
    <source>
        <dbReference type="Proteomes" id="UP000010310"/>
    </source>
</evidence>
<keyword evidence="2" id="KW-1185">Reference proteome</keyword>
<dbReference type="GO" id="GO:0032259">
    <property type="term" value="P:methylation"/>
    <property type="evidence" value="ECO:0007669"/>
    <property type="project" value="UniProtKB-KW"/>
</dbReference>
<keyword evidence="1" id="KW-0489">Methyltransferase</keyword>
<accession>K6FBL3</accession>
<evidence type="ECO:0000313" key="1">
    <source>
        <dbReference type="EMBL" id="EKO36047.1"/>
    </source>
</evidence>
<dbReference type="STRING" id="1208365.B273_0616"/>
<dbReference type="InterPro" id="IPR029063">
    <property type="entry name" value="SAM-dependent_MTases_sf"/>
</dbReference>
<gene>
    <name evidence="1" type="ORF">B273_0616</name>
</gene>
<organism evidence="1 2">
    <name type="scientific">SAR86 cluster bacterium SAR86E</name>
    <dbReference type="NCBI Taxonomy" id="1208365"/>
    <lineage>
        <taxon>Bacteria</taxon>
        <taxon>Pseudomonadati</taxon>
        <taxon>Pseudomonadota</taxon>
        <taxon>Gammaproteobacteria</taxon>
        <taxon>SAR86 cluster</taxon>
    </lineage>
</organism>
<dbReference type="AlphaFoldDB" id="K6FBL3"/>
<dbReference type="EMBL" id="AMWX01000012">
    <property type="protein sequence ID" value="EKO36047.1"/>
    <property type="molecule type" value="Genomic_DNA"/>
</dbReference>
<protein>
    <submittedName>
        <fullName evidence="1">Methyltransferase domain protein</fullName>
    </submittedName>
</protein>
<reference evidence="1 2" key="1">
    <citation type="submission" date="2012-09" db="EMBL/GenBank/DDBJ databases">
        <authorList>
            <person name="Dupont C.L."/>
            <person name="Rusch D.B."/>
            <person name="Lombardo M.-J."/>
            <person name="Novotny M."/>
            <person name="Yee-Greenbaum J."/>
            <person name="Laskin R."/>
        </authorList>
    </citation>
    <scope>NUCLEOTIDE SEQUENCE [LARGE SCALE GENOMIC DNA]</scope>
    <source>
        <strain evidence="1">SAR86E</strain>
    </source>
</reference>